<reference evidence="1 2" key="1">
    <citation type="submission" date="2013-02" db="EMBL/GenBank/DDBJ databases">
        <title>The Genome Sequence of Acinetobacter sp. NIPH 809.</title>
        <authorList>
            <consortium name="The Broad Institute Genome Sequencing Platform"/>
            <consortium name="The Broad Institute Genome Sequencing Center for Infectious Disease"/>
            <person name="Cerqueira G."/>
            <person name="Feldgarden M."/>
            <person name="Courvalin P."/>
            <person name="Perichon B."/>
            <person name="Grillot-Courvalin C."/>
            <person name="Clermont D."/>
            <person name="Rocha E."/>
            <person name="Yoon E.-J."/>
            <person name="Nemec A."/>
            <person name="Walker B."/>
            <person name="Young S.K."/>
            <person name="Zeng Q."/>
            <person name="Gargeya S."/>
            <person name="Fitzgerald M."/>
            <person name="Haas B."/>
            <person name="Abouelleil A."/>
            <person name="Alvarado L."/>
            <person name="Arachchi H.M."/>
            <person name="Berlin A.M."/>
            <person name="Chapman S.B."/>
            <person name="Dewar J."/>
            <person name="Goldberg J."/>
            <person name="Griggs A."/>
            <person name="Gujja S."/>
            <person name="Hansen M."/>
            <person name="Howarth C."/>
            <person name="Imamovic A."/>
            <person name="Larimer J."/>
            <person name="McCowan C."/>
            <person name="Murphy C."/>
            <person name="Neiman D."/>
            <person name="Pearson M."/>
            <person name="Priest M."/>
            <person name="Roberts A."/>
            <person name="Saif S."/>
            <person name="Shea T."/>
            <person name="Sisk P."/>
            <person name="Sykes S."/>
            <person name="Wortman J."/>
            <person name="Nusbaum C."/>
            <person name="Birren B."/>
        </authorList>
    </citation>
    <scope>NUCLEOTIDE SEQUENCE [LARGE SCALE GENOMIC DNA]</scope>
    <source>
        <strain evidence="1 2">NIPH 809</strain>
    </source>
</reference>
<evidence type="ECO:0008006" key="3">
    <source>
        <dbReference type="Google" id="ProtNLM"/>
    </source>
</evidence>
<protein>
    <recommendedName>
        <fullName evidence="3">Restriction endonuclease</fullName>
    </recommendedName>
</protein>
<evidence type="ECO:0000313" key="2">
    <source>
        <dbReference type="Proteomes" id="UP000013034"/>
    </source>
</evidence>
<gene>
    <name evidence="1" type="ORF">F993_01545</name>
</gene>
<proteinExistence type="predicted"/>
<dbReference type="EMBL" id="APOI01000014">
    <property type="protein sequence ID" value="ENU24229.1"/>
    <property type="molecule type" value="Genomic_DNA"/>
</dbReference>
<comment type="caution">
    <text evidence="1">The sequence shown here is derived from an EMBL/GenBank/DDBJ whole genome shotgun (WGS) entry which is preliminary data.</text>
</comment>
<organism evidence="1 2">
    <name type="scientific">Acinetobacter proteolyticus</name>
    <dbReference type="NCBI Taxonomy" id="1776741"/>
    <lineage>
        <taxon>Bacteria</taxon>
        <taxon>Pseudomonadati</taxon>
        <taxon>Pseudomonadota</taxon>
        <taxon>Gammaproteobacteria</taxon>
        <taxon>Moraxellales</taxon>
        <taxon>Moraxellaceae</taxon>
        <taxon>Acinetobacter</taxon>
    </lineage>
</organism>
<sequence>MSNIELFQSAFAVNFPVEIAEMVLTRLEDIYGTEFQKTYGHLSNEKLRNLTCTVLNGLTPIELQRGLNRMNSEKWCPKLPEFRSWCVQAGDWWTAEQAWAKALNFSNDPEFKITTLAKRCLDEVQYILANQSQRAAHKAFVDIYQDYLAQAQKAGRVQVMWIPKKTIAEPKARNHKGVPCPADLLAQVSGVNKYKTSTMST</sequence>
<name>A0ABP2TQE8_9GAMM</name>
<keyword evidence="2" id="KW-1185">Reference proteome</keyword>
<evidence type="ECO:0000313" key="1">
    <source>
        <dbReference type="EMBL" id="ENU24229.1"/>
    </source>
</evidence>
<dbReference type="RefSeq" id="WP_004653681.1">
    <property type="nucleotide sequence ID" value="NZ_KB849179.1"/>
</dbReference>
<accession>A0ABP2TQE8</accession>
<dbReference type="Proteomes" id="UP000013034">
    <property type="component" value="Unassembled WGS sequence"/>
</dbReference>